<dbReference type="PROSITE" id="PS50929">
    <property type="entry name" value="ABC_TM1F"/>
    <property type="match status" value="2"/>
</dbReference>
<feature type="transmembrane region" description="Helical" evidence="14">
    <location>
        <begin position="967"/>
        <end position="988"/>
    </location>
</feature>
<comment type="subcellular location">
    <subcellularLocation>
        <location evidence="1">Membrane</location>
        <topology evidence="1">Multi-pass membrane protein</topology>
    </subcellularLocation>
</comment>
<evidence type="ECO:0000256" key="8">
    <source>
        <dbReference type="ARBA" id="ARBA00022840"/>
    </source>
</evidence>
<dbReference type="Gene3D" id="1.20.1560.10">
    <property type="entry name" value="ABC transporter type 1, transmembrane domain"/>
    <property type="match status" value="2"/>
</dbReference>
<dbReference type="SUPFAM" id="SSF52540">
    <property type="entry name" value="P-loop containing nucleoside triphosphate hydrolases"/>
    <property type="match status" value="2"/>
</dbReference>
<evidence type="ECO:0000256" key="5">
    <source>
        <dbReference type="ARBA" id="ARBA00022692"/>
    </source>
</evidence>
<keyword evidence="9" id="KW-1278">Translocase</keyword>
<feature type="domain" description="ABC transporter" evidence="15">
    <location>
        <begin position="629"/>
        <end position="853"/>
    </location>
</feature>
<dbReference type="EMBL" id="VOIH02000003">
    <property type="protein sequence ID" value="KAF3450624.1"/>
    <property type="molecule type" value="Genomic_DNA"/>
</dbReference>
<evidence type="ECO:0000256" key="11">
    <source>
        <dbReference type="ARBA" id="ARBA00023136"/>
    </source>
</evidence>
<keyword evidence="8" id="KW-0067">ATP-binding</keyword>
<feature type="transmembrane region" description="Helical" evidence="14">
    <location>
        <begin position="1040"/>
        <end position="1062"/>
    </location>
</feature>
<feature type="domain" description="ABC transporter" evidence="15">
    <location>
        <begin position="1249"/>
        <end position="1481"/>
    </location>
</feature>
<keyword evidence="6" id="KW-0677">Repeat</keyword>
<name>A0A8K0HEC1_9ROSA</name>
<dbReference type="GO" id="GO:0008559">
    <property type="term" value="F:ABC-type xenobiotic transporter activity"/>
    <property type="evidence" value="ECO:0007669"/>
    <property type="project" value="UniProtKB-EC"/>
</dbReference>
<feature type="transmembrane region" description="Helical" evidence="14">
    <location>
        <begin position="61"/>
        <end position="79"/>
    </location>
</feature>
<comment type="catalytic activity">
    <reaction evidence="12">
        <text>ATP + H2O + xenobioticSide 1 = ADP + phosphate + xenobioticSide 2.</text>
        <dbReference type="EC" id="7.6.2.2"/>
    </reaction>
</comment>
<feature type="transmembrane region" description="Helical" evidence="14">
    <location>
        <begin position="454"/>
        <end position="474"/>
    </location>
</feature>
<dbReference type="FunFam" id="1.20.1560.10:FF:000003">
    <property type="entry name" value="ABC transporter C family member 10"/>
    <property type="match status" value="1"/>
</dbReference>
<keyword evidence="10 14" id="KW-1133">Transmembrane helix</keyword>
<feature type="transmembrane region" description="Helical" evidence="14">
    <location>
        <begin position="315"/>
        <end position="339"/>
    </location>
</feature>
<evidence type="ECO:0000256" key="4">
    <source>
        <dbReference type="ARBA" id="ARBA00022448"/>
    </source>
</evidence>
<dbReference type="OrthoDB" id="6500128at2759"/>
<feature type="transmembrane region" description="Helical" evidence="14">
    <location>
        <begin position="1158"/>
        <end position="1178"/>
    </location>
</feature>
<keyword evidence="18" id="KW-1185">Reference proteome</keyword>
<keyword evidence="11 14" id="KW-0472">Membrane</keyword>
<protein>
    <recommendedName>
        <fullName evidence="3">ABC-type xenobiotic transporter</fullName>
        <ecNumber evidence="3">7.6.2.2</ecNumber>
    </recommendedName>
</protein>
<feature type="domain" description="ABC transmembrane type-1" evidence="16">
    <location>
        <begin position="315"/>
        <end position="594"/>
    </location>
</feature>
<feature type="transmembrane region" description="Helical" evidence="14">
    <location>
        <begin position="1000"/>
        <end position="1019"/>
    </location>
</feature>
<dbReference type="CDD" id="cd03250">
    <property type="entry name" value="ABCC_MRP_domain1"/>
    <property type="match status" value="1"/>
</dbReference>
<dbReference type="InterPro" id="IPR050173">
    <property type="entry name" value="ABC_transporter_C-like"/>
</dbReference>
<dbReference type="FunFam" id="3.40.50.300:FF:000169">
    <property type="entry name" value="ABC transporter C family member 3"/>
    <property type="match status" value="1"/>
</dbReference>
<comment type="caution">
    <text evidence="17">The sequence shown here is derived from an EMBL/GenBank/DDBJ whole genome shotgun (WGS) entry which is preliminary data.</text>
</comment>
<organism evidence="17 18">
    <name type="scientific">Rhamnella rubrinervis</name>
    <dbReference type="NCBI Taxonomy" id="2594499"/>
    <lineage>
        <taxon>Eukaryota</taxon>
        <taxon>Viridiplantae</taxon>
        <taxon>Streptophyta</taxon>
        <taxon>Embryophyta</taxon>
        <taxon>Tracheophyta</taxon>
        <taxon>Spermatophyta</taxon>
        <taxon>Magnoliopsida</taxon>
        <taxon>eudicotyledons</taxon>
        <taxon>Gunneridae</taxon>
        <taxon>Pentapetalae</taxon>
        <taxon>rosids</taxon>
        <taxon>fabids</taxon>
        <taxon>Rosales</taxon>
        <taxon>Rhamnaceae</taxon>
        <taxon>rhamnoid group</taxon>
        <taxon>Rhamneae</taxon>
        <taxon>Rhamnella</taxon>
    </lineage>
</organism>
<reference evidence="17" key="1">
    <citation type="submission" date="2020-03" db="EMBL/GenBank/DDBJ databases">
        <title>A high-quality chromosome-level genome assembly of a woody plant with both climbing and erect habits, Rhamnella rubrinervis.</title>
        <authorList>
            <person name="Lu Z."/>
            <person name="Yang Y."/>
            <person name="Zhu X."/>
            <person name="Sun Y."/>
        </authorList>
    </citation>
    <scope>NUCLEOTIDE SEQUENCE</scope>
    <source>
        <strain evidence="17">BYM</strain>
        <tissue evidence="17">Leaf</tissue>
    </source>
</reference>
<evidence type="ECO:0000313" key="18">
    <source>
        <dbReference type="Proteomes" id="UP000796880"/>
    </source>
</evidence>
<dbReference type="InterPro" id="IPR003439">
    <property type="entry name" value="ABC_transporter-like_ATP-bd"/>
</dbReference>
<dbReference type="CDD" id="cd18579">
    <property type="entry name" value="ABC_6TM_ABCC_D1"/>
    <property type="match status" value="1"/>
</dbReference>
<sequence>MKEGAGTATSAASEQTLQVPVLASQTAIASMGTSFGMFSWICDGTLDLGSYCIQRSMIDGVNLLFLGVLCILLLVGSIRKHYNISIRTRDWLFIVVSICCLLTSIAYFVAGFWNLIAKNDGHSLGSLLLNLVRALVWISFSVSLVLQLSKWIRILNSVWWVAYFSLLSALNIEIISAKGGIQIIDIVQWLANFLLLICAFKNTKQILSQSSQDGYSLSEPLVVKNFENSITGPEEASFLSKLSFSWVGPLLSLGHSKPLVLENIPPLVSENEAKLAYQKFAQAWDSLLREKGSNNTRNLALLVIAKVYLKENISVAIYAFLRTISIVVSPLILYGFVYFATHREENLNEGVFMLVCLIISKVVESLSQRHWFFNSRKSGMRMRSALMVAVYQKQIKLSSLGRRRHSTGEVLNYVAVDAYRTGEFPWWFHLAWSFVLQLFLAIGVLLWIIGSGALFGLIPLLICGFLNVPFAKLLQKCQFQCMVAQDGRLRATSEILNSMKIIKLQSWEEKFKSLIESSRENEFKWLSEAQLKKVYGTLLYWMSPTIVSSAAFFGCLLLGSAPLNASTIFTVLVTLRTMGEPVRMIPEALSAIIQVKVSFDRLNAFLLDDELKDDGIRRYPVMHNVEKSLEIQDGIFSWDPESTINPTLLEINLKVGLGQKIAVCGSVGAGKSSLLYAILGEIPKISGTVDVVGSIAYVSQNAWIQSGTVRDNILYGKPMDTKKYENAINACALDKDINTFNHGDLTEIGQRGLNMSGGQKQRIQLARAVYNDADIYLLDDPFSAVDAHTGATLFNDCVMTALGKKTVILVTHQVEFLSEVDKILVVEGGQITQSGSYEELLKDGMAFERLVNAHKDAISTFGPLNPESQGEVQKADMIESDENYRSNPTKENSKAENSLRGVQLTEEEEKEIGDVGWKPFWDYIFVAKGLLLLVTAIITHCGFLAFQAAATYWLALAIRIPKITSTMLIVVYTVISLTSAVFVYLRSYLAALLGLKASKAFFSGFTNAIFKAPMLFFDSTPVGRILTRASSDMSIVDNDIPFSVIFVIAGGTELVVTIVVMATVTWPVLVVAILVLVATKYVQGYYLSTARELIRINGTTKAPVTNYVSETSLGAVTIRAFRSADRFFQNYLKLVDSDAGLFFYSNATIEWLVLRIEALQNLTLFTAAFLIVLLPNGYVSPGLVGLSLSYALSLTGAQIFFTRWYCNLSNYIISVERIKQFMHIPEEPPAIIEGKRPPSSWPSKGRIELHSLRIKYRPNAPLVLKGITCAFKEGTRVGVVGRTGSGKTTLISALFRLVEPTSGNIIIDGLDICSIGLKDLRMKLSIIPQEPTLFKGSIRTNLDPLGLYSDDEIWGALEKCQLKAVVSSLPNLLDSSVSDEGENWSAGQRQLFCLGRVLLKRNRILVLDEATASIDSATDAVLQRIIRQEFSECTVITVAHRVPTVIDSDMVMVLSFGKLVEYDEPSELLHANSYFSKLVAEYWSSCRRNS</sequence>
<accession>A0A8K0HEC1</accession>
<dbReference type="Pfam" id="PF00005">
    <property type="entry name" value="ABC_tran"/>
    <property type="match status" value="2"/>
</dbReference>
<feature type="transmembrane region" description="Helical" evidence="14">
    <location>
        <begin position="930"/>
        <end position="955"/>
    </location>
</feature>
<dbReference type="PROSITE" id="PS00211">
    <property type="entry name" value="ABC_TRANSPORTER_1"/>
    <property type="match status" value="1"/>
</dbReference>
<dbReference type="FunFam" id="1.20.1560.10:FF:000002">
    <property type="entry name" value="ABC transporter C family member 5"/>
    <property type="match status" value="1"/>
</dbReference>
<feature type="transmembrane region" description="Helical" evidence="14">
    <location>
        <begin position="21"/>
        <end position="41"/>
    </location>
</feature>
<evidence type="ECO:0000256" key="6">
    <source>
        <dbReference type="ARBA" id="ARBA00022737"/>
    </source>
</evidence>
<feature type="transmembrane region" description="Helical" evidence="14">
    <location>
        <begin position="91"/>
        <end position="115"/>
    </location>
</feature>
<feature type="transmembrane region" description="Helical" evidence="14">
    <location>
        <begin position="351"/>
        <end position="373"/>
    </location>
</feature>
<dbReference type="Gene3D" id="3.40.50.300">
    <property type="entry name" value="P-loop containing nucleotide triphosphate hydrolases"/>
    <property type="match status" value="2"/>
</dbReference>
<feature type="transmembrane region" description="Helical" evidence="14">
    <location>
        <begin position="127"/>
        <end position="146"/>
    </location>
</feature>
<evidence type="ECO:0000256" key="3">
    <source>
        <dbReference type="ARBA" id="ARBA00012191"/>
    </source>
</evidence>
<dbReference type="EC" id="7.6.2.2" evidence="3"/>
<feature type="transmembrane region" description="Helical" evidence="14">
    <location>
        <begin position="1068"/>
        <end position="1087"/>
    </location>
</feature>
<dbReference type="GO" id="GO:0005524">
    <property type="term" value="F:ATP binding"/>
    <property type="evidence" value="ECO:0007669"/>
    <property type="project" value="UniProtKB-KW"/>
</dbReference>
<evidence type="ECO:0000256" key="13">
    <source>
        <dbReference type="SAM" id="MobiDB-lite"/>
    </source>
</evidence>
<dbReference type="InterPro" id="IPR044746">
    <property type="entry name" value="ABCC_6TM_D1"/>
</dbReference>
<evidence type="ECO:0000256" key="1">
    <source>
        <dbReference type="ARBA" id="ARBA00004141"/>
    </source>
</evidence>
<feature type="domain" description="ABC transmembrane type-1" evidence="16">
    <location>
        <begin position="934"/>
        <end position="1210"/>
    </location>
</feature>
<dbReference type="PANTHER" id="PTHR24223">
    <property type="entry name" value="ATP-BINDING CASSETTE SUB-FAMILY C"/>
    <property type="match status" value="1"/>
</dbReference>
<dbReference type="SMART" id="SM00382">
    <property type="entry name" value="AAA"/>
    <property type="match status" value="2"/>
</dbReference>
<dbReference type="GO" id="GO:0016020">
    <property type="term" value="C:membrane"/>
    <property type="evidence" value="ECO:0007669"/>
    <property type="project" value="UniProtKB-SubCell"/>
</dbReference>
<dbReference type="GO" id="GO:0016887">
    <property type="term" value="F:ATP hydrolysis activity"/>
    <property type="evidence" value="ECO:0007669"/>
    <property type="project" value="InterPro"/>
</dbReference>
<gene>
    <name evidence="17" type="ORF">FNV43_RR06713</name>
</gene>
<dbReference type="InterPro" id="IPR044726">
    <property type="entry name" value="ABCC_6TM_D2"/>
</dbReference>
<feature type="region of interest" description="Disordered" evidence="13">
    <location>
        <begin position="880"/>
        <end position="901"/>
    </location>
</feature>
<dbReference type="InterPro" id="IPR036640">
    <property type="entry name" value="ABC1_TM_sf"/>
</dbReference>
<evidence type="ECO:0000313" key="17">
    <source>
        <dbReference type="EMBL" id="KAF3450624.1"/>
    </source>
</evidence>
<dbReference type="Proteomes" id="UP000796880">
    <property type="component" value="Unassembled WGS sequence"/>
</dbReference>
<feature type="transmembrane region" description="Helical" evidence="14">
    <location>
        <begin position="426"/>
        <end position="448"/>
    </location>
</feature>
<dbReference type="InterPro" id="IPR011527">
    <property type="entry name" value="ABC1_TM_dom"/>
</dbReference>
<evidence type="ECO:0000256" key="10">
    <source>
        <dbReference type="ARBA" id="ARBA00022989"/>
    </source>
</evidence>
<dbReference type="InterPro" id="IPR027417">
    <property type="entry name" value="P-loop_NTPase"/>
</dbReference>
<dbReference type="InterPro" id="IPR017871">
    <property type="entry name" value="ABC_transporter-like_CS"/>
</dbReference>
<evidence type="ECO:0000256" key="7">
    <source>
        <dbReference type="ARBA" id="ARBA00022741"/>
    </source>
</evidence>
<evidence type="ECO:0000259" key="15">
    <source>
        <dbReference type="PROSITE" id="PS50893"/>
    </source>
</evidence>
<dbReference type="PANTHER" id="PTHR24223:SF108">
    <property type="entry name" value="ABC TRANSPORTER C FAMILY MEMBER 8"/>
    <property type="match status" value="1"/>
</dbReference>
<dbReference type="InterPro" id="IPR003593">
    <property type="entry name" value="AAA+_ATPase"/>
</dbReference>
<keyword evidence="5 14" id="KW-0812">Transmembrane</keyword>
<keyword evidence="4" id="KW-0813">Transport</keyword>
<proteinExistence type="inferred from homology"/>
<evidence type="ECO:0000256" key="12">
    <source>
        <dbReference type="ARBA" id="ARBA00034018"/>
    </source>
</evidence>
<keyword evidence="7" id="KW-0547">Nucleotide-binding</keyword>
<dbReference type="Pfam" id="PF00664">
    <property type="entry name" value="ABC_membrane"/>
    <property type="match status" value="2"/>
</dbReference>
<feature type="transmembrane region" description="Helical" evidence="14">
    <location>
        <begin position="158"/>
        <end position="175"/>
    </location>
</feature>
<dbReference type="CDD" id="cd18580">
    <property type="entry name" value="ABC_6TM_ABCC_D2"/>
    <property type="match status" value="1"/>
</dbReference>
<feature type="transmembrane region" description="Helical" evidence="14">
    <location>
        <begin position="538"/>
        <end position="559"/>
    </location>
</feature>
<evidence type="ECO:0000256" key="2">
    <source>
        <dbReference type="ARBA" id="ARBA00009726"/>
    </source>
</evidence>
<comment type="similarity">
    <text evidence="2">Belongs to the ABC transporter superfamily. ABCC family. Conjugate transporter (TC 3.A.1.208) subfamily.</text>
</comment>
<dbReference type="CDD" id="cd03244">
    <property type="entry name" value="ABCC_MRP_domain2"/>
    <property type="match status" value="1"/>
</dbReference>
<dbReference type="PROSITE" id="PS50893">
    <property type="entry name" value="ABC_TRANSPORTER_2"/>
    <property type="match status" value="2"/>
</dbReference>
<evidence type="ECO:0000259" key="16">
    <source>
        <dbReference type="PROSITE" id="PS50929"/>
    </source>
</evidence>
<evidence type="ECO:0000256" key="14">
    <source>
        <dbReference type="SAM" id="Phobius"/>
    </source>
</evidence>
<evidence type="ECO:0000256" key="9">
    <source>
        <dbReference type="ARBA" id="ARBA00022967"/>
    </source>
</evidence>
<feature type="transmembrane region" description="Helical" evidence="14">
    <location>
        <begin position="181"/>
        <end position="200"/>
    </location>
</feature>
<dbReference type="SUPFAM" id="SSF90123">
    <property type="entry name" value="ABC transporter transmembrane region"/>
    <property type="match status" value="2"/>
</dbReference>
<dbReference type="FunFam" id="3.40.50.300:FF:001405">
    <property type="entry name" value="Multidrug resistance protein associated1"/>
    <property type="match status" value="1"/>
</dbReference>